<keyword evidence="1" id="KW-1133">Transmembrane helix</keyword>
<name>A0A2T0WH43_9BACT</name>
<evidence type="ECO:0000256" key="1">
    <source>
        <dbReference type="SAM" id="Phobius"/>
    </source>
</evidence>
<dbReference type="OrthoDB" id="839900at2"/>
<evidence type="ECO:0000313" key="3">
    <source>
        <dbReference type="Proteomes" id="UP000238157"/>
    </source>
</evidence>
<evidence type="ECO:0008006" key="4">
    <source>
        <dbReference type="Google" id="ProtNLM"/>
    </source>
</evidence>
<dbReference type="EMBL" id="PVTR01000010">
    <property type="protein sequence ID" value="PRY85975.1"/>
    <property type="molecule type" value="Genomic_DNA"/>
</dbReference>
<keyword evidence="1" id="KW-0472">Membrane</keyword>
<dbReference type="AlphaFoldDB" id="A0A2T0WH43"/>
<sequence length="69" mass="8207">MKETLKSQYLVTLFFAGMFLLNYPLMGIYNINKKLLGIPVLYLFVFALWLMVILLTYWIIRKTKNKKDA</sequence>
<protein>
    <recommendedName>
        <fullName evidence="4">DUF3311 domain-containing protein</fullName>
    </recommendedName>
</protein>
<dbReference type="RefSeq" id="WP_106134783.1">
    <property type="nucleotide sequence ID" value="NZ_PVTR01000010.1"/>
</dbReference>
<keyword evidence="3" id="KW-1185">Reference proteome</keyword>
<evidence type="ECO:0000313" key="2">
    <source>
        <dbReference type="EMBL" id="PRY85975.1"/>
    </source>
</evidence>
<proteinExistence type="predicted"/>
<comment type="caution">
    <text evidence="2">The sequence shown here is derived from an EMBL/GenBank/DDBJ whole genome shotgun (WGS) entry which is preliminary data.</text>
</comment>
<feature type="transmembrane region" description="Helical" evidence="1">
    <location>
        <begin position="41"/>
        <end position="60"/>
    </location>
</feature>
<organism evidence="2 3">
    <name type="scientific">Mongoliibacter ruber</name>
    <dbReference type="NCBI Taxonomy" id="1750599"/>
    <lineage>
        <taxon>Bacteria</taxon>
        <taxon>Pseudomonadati</taxon>
        <taxon>Bacteroidota</taxon>
        <taxon>Cytophagia</taxon>
        <taxon>Cytophagales</taxon>
        <taxon>Cyclobacteriaceae</taxon>
        <taxon>Mongoliibacter</taxon>
    </lineage>
</organism>
<keyword evidence="1" id="KW-0812">Transmembrane</keyword>
<gene>
    <name evidence="2" type="ORF">CLW00_110107</name>
</gene>
<reference evidence="2 3" key="1">
    <citation type="submission" date="2018-03" db="EMBL/GenBank/DDBJ databases">
        <title>Genomic Encyclopedia of Archaeal and Bacterial Type Strains, Phase II (KMG-II): from individual species to whole genera.</title>
        <authorList>
            <person name="Goeker M."/>
        </authorList>
    </citation>
    <scope>NUCLEOTIDE SEQUENCE [LARGE SCALE GENOMIC DNA]</scope>
    <source>
        <strain evidence="2 3">DSM 27929</strain>
    </source>
</reference>
<dbReference type="Proteomes" id="UP000238157">
    <property type="component" value="Unassembled WGS sequence"/>
</dbReference>
<accession>A0A2T0WH43</accession>
<feature type="transmembrane region" description="Helical" evidence="1">
    <location>
        <begin position="9"/>
        <end position="29"/>
    </location>
</feature>